<proteinExistence type="predicted"/>
<name>A0A7S1PRJ8_ALECA</name>
<evidence type="ECO:0008006" key="2">
    <source>
        <dbReference type="Google" id="ProtNLM"/>
    </source>
</evidence>
<sequence length="253" mass="27622">MRAAARPRNRTAEASRAAAECVERNTVLRHAGEHGIFVDASLYAHSGCFQNDCGMTDKFRAADLGVCGRACSELEECTHWSFGYQDGMTKCFLRKSDGGRETLMGSFSGGKACAPAPLPAAFVALATAESPGVRACDGGKTEKCRDVHAAVTTWRFAISFLKKAVEGRVDEGTWGTIEQIGRDSDNLLASITGEYRPSDADFDRVVFNNRLIFNSLRDWLDQFPKAELSTADATLPLPLRYGRLCGKQSCYEL</sequence>
<dbReference type="EMBL" id="HBGE01009266">
    <property type="protein sequence ID" value="CAD9097091.1"/>
    <property type="molecule type" value="Transcribed_RNA"/>
</dbReference>
<dbReference type="Gene3D" id="3.50.4.10">
    <property type="entry name" value="Hepatocyte Growth Factor"/>
    <property type="match status" value="1"/>
</dbReference>
<evidence type="ECO:0000313" key="1">
    <source>
        <dbReference type="EMBL" id="CAD9097091.1"/>
    </source>
</evidence>
<dbReference type="AlphaFoldDB" id="A0A7S1PRJ8"/>
<protein>
    <recommendedName>
        <fullName evidence="2">Apple domain-containing protein</fullName>
    </recommendedName>
</protein>
<organism evidence="1">
    <name type="scientific">Alexandrium catenella</name>
    <name type="common">Red tide dinoflagellate</name>
    <name type="synonym">Gonyaulax catenella</name>
    <dbReference type="NCBI Taxonomy" id="2925"/>
    <lineage>
        <taxon>Eukaryota</taxon>
        <taxon>Sar</taxon>
        <taxon>Alveolata</taxon>
        <taxon>Dinophyceae</taxon>
        <taxon>Gonyaulacales</taxon>
        <taxon>Pyrocystaceae</taxon>
        <taxon>Alexandrium</taxon>
    </lineage>
</organism>
<accession>A0A7S1PRJ8</accession>
<reference evidence="1" key="1">
    <citation type="submission" date="2021-01" db="EMBL/GenBank/DDBJ databases">
        <authorList>
            <person name="Corre E."/>
            <person name="Pelletier E."/>
            <person name="Niang G."/>
            <person name="Scheremetjew M."/>
            <person name="Finn R."/>
            <person name="Kale V."/>
            <person name="Holt S."/>
            <person name="Cochrane G."/>
            <person name="Meng A."/>
            <person name="Brown T."/>
            <person name="Cohen L."/>
        </authorList>
    </citation>
    <scope>NUCLEOTIDE SEQUENCE</scope>
    <source>
        <strain evidence="1">OF101</strain>
    </source>
</reference>
<gene>
    <name evidence="1" type="ORF">ACAT0790_LOCUS5562</name>
</gene>